<comment type="caution">
    <text evidence="1">The sequence shown here is derived from an EMBL/GenBank/DDBJ whole genome shotgun (WGS) entry which is preliminary data.</text>
</comment>
<organism evidence="1 2">
    <name type="scientific">Choristoneura fumiferana</name>
    <name type="common">Spruce budworm moth</name>
    <name type="synonym">Archips fumiferana</name>
    <dbReference type="NCBI Taxonomy" id="7141"/>
    <lineage>
        <taxon>Eukaryota</taxon>
        <taxon>Metazoa</taxon>
        <taxon>Ecdysozoa</taxon>
        <taxon>Arthropoda</taxon>
        <taxon>Hexapoda</taxon>
        <taxon>Insecta</taxon>
        <taxon>Pterygota</taxon>
        <taxon>Neoptera</taxon>
        <taxon>Endopterygota</taxon>
        <taxon>Lepidoptera</taxon>
        <taxon>Glossata</taxon>
        <taxon>Ditrysia</taxon>
        <taxon>Tortricoidea</taxon>
        <taxon>Tortricidae</taxon>
        <taxon>Tortricinae</taxon>
        <taxon>Choristoneura</taxon>
    </lineage>
</organism>
<evidence type="ECO:0000313" key="2">
    <source>
        <dbReference type="Proteomes" id="UP001064048"/>
    </source>
</evidence>
<name>A0ACC0KYC3_CHOFU</name>
<protein>
    <submittedName>
        <fullName evidence="1">Uncharacterized protein</fullName>
    </submittedName>
</protein>
<accession>A0ACC0KYC3</accession>
<evidence type="ECO:0000313" key="1">
    <source>
        <dbReference type="EMBL" id="KAI8441566.1"/>
    </source>
</evidence>
<proteinExistence type="predicted"/>
<keyword evidence="2" id="KW-1185">Reference proteome</keyword>
<sequence>MDGRGQIVRKKNKTRSSRAGVIFPVGRIHRILKNGNYARKVGVGAAVYLAGVAEYLAAEMLELAANAAHENERSRVAPRHILLAVKNDEELKRLLSGVVICEGGVLPSIRQELLPKKTIKTKEGEA</sequence>
<reference evidence="1 2" key="1">
    <citation type="journal article" date="2022" name="Genome Biol. Evol.">
        <title>The Spruce Budworm Genome: Reconstructing the Evolutionary History of Antifreeze Proteins.</title>
        <authorList>
            <person name="Beliveau C."/>
            <person name="Gagne P."/>
            <person name="Picq S."/>
            <person name="Vernygora O."/>
            <person name="Keeling C.I."/>
            <person name="Pinkney K."/>
            <person name="Doucet D."/>
            <person name="Wen F."/>
            <person name="Johnston J.S."/>
            <person name="Maaroufi H."/>
            <person name="Boyle B."/>
            <person name="Laroche J."/>
            <person name="Dewar K."/>
            <person name="Juretic N."/>
            <person name="Blackburn G."/>
            <person name="Nisole A."/>
            <person name="Brunet B."/>
            <person name="Brandao M."/>
            <person name="Lumley L."/>
            <person name="Duan J."/>
            <person name="Quan G."/>
            <person name="Lucarotti C.J."/>
            <person name="Roe A.D."/>
            <person name="Sperling F.A.H."/>
            <person name="Levesque R.C."/>
            <person name="Cusson M."/>
        </authorList>
    </citation>
    <scope>NUCLEOTIDE SEQUENCE [LARGE SCALE GENOMIC DNA]</scope>
    <source>
        <strain evidence="1">Glfc:IPQL:Cfum</strain>
    </source>
</reference>
<gene>
    <name evidence="1" type="ORF">MSG28_015148</name>
</gene>
<dbReference type="EMBL" id="CM046127">
    <property type="protein sequence ID" value="KAI8441566.1"/>
    <property type="molecule type" value="Genomic_DNA"/>
</dbReference>
<dbReference type="Proteomes" id="UP001064048">
    <property type="component" value="Chromosome 27"/>
</dbReference>